<sequence>MEEIGSILRNGDIPLIAMDTSTSPSQMEVVRYKEQSEYCNDYVAISHVWSDGLGNPKANSLPRCQLDHIQHLVNKLDPEEAYLVPIWIDTICVPLIPELKSLAILNMDKTYRNATDVLVLDNSWQEVTTTMPAVEIMMRIRYSTWMSRLWTFQEARLSRNLWFQLHNGPVHINDVGAGSNSQETLRKVSDMLLGVDKHEILAHPNRLQLARALAHQSRQTQDSLHRYAVLPKQENEAEEEARLSAIQILSEGYEREAVRSSWHQIIADIDPDNPISDSDGDLQARIRCPDQVVSHAMVTRQLMKGTGGEYAIGKVRPKAIKPGLRPAHHLIDVVRGDRMKVFLSQFEFFPKAMLFWNTPRLQRRGWKWAPSSFLRKDPDIDARWEGGNRGYLTEHGLYVKCPAIRLRTSCLAHESVTRQSTRYNYLTIELAVGEEELHNDPDQANYELRKQREVATVWKWVQLHQTLQWTIPGCANPCIRGRDDVSDSLVILLEEHFKTGMKGALVSTLKTEGQCTWTNHIMTLTALEQKPDQYTLPTVGQWVSESMWYIA</sequence>
<dbReference type="PANTHER" id="PTHR39596:SF2">
    <property type="entry name" value="HET DOMAIN PROTEIN (AFU_ORTHOLOGUE AFUA_1G17550)-RELATED"/>
    <property type="match status" value="1"/>
</dbReference>
<name>A0AA43QIQ3_9LECA</name>
<keyword evidence="2" id="KW-1185">Reference proteome</keyword>
<dbReference type="EMBL" id="JAPUFD010000003">
    <property type="protein sequence ID" value="MDI1486487.1"/>
    <property type="molecule type" value="Genomic_DNA"/>
</dbReference>
<evidence type="ECO:0008006" key="3">
    <source>
        <dbReference type="Google" id="ProtNLM"/>
    </source>
</evidence>
<evidence type="ECO:0000313" key="2">
    <source>
        <dbReference type="Proteomes" id="UP001161017"/>
    </source>
</evidence>
<comment type="caution">
    <text evidence="1">The sequence shown here is derived from an EMBL/GenBank/DDBJ whole genome shotgun (WGS) entry which is preliminary data.</text>
</comment>
<proteinExistence type="predicted"/>
<protein>
    <recommendedName>
        <fullName evidence="3">Heterokaryon incompatibility domain-containing protein</fullName>
    </recommendedName>
</protein>
<organism evidence="1 2">
    <name type="scientific">Ramalina farinacea</name>
    <dbReference type="NCBI Taxonomy" id="258253"/>
    <lineage>
        <taxon>Eukaryota</taxon>
        <taxon>Fungi</taxon>
        <taxon>Dikarya</taxon>
        <taxon>Ascomycota</taxon>
        <taxon>Pezizomycotina</taxon>
        <taxon>Lecanoromycetes</taxon>
        <taxon>OSLEUM clade</taxon>
        <taxon>Lecanoromycetidae</taxon>
        <taxon>Lecanorales</taxon>
        <taxon>Lecanorineae</taxon>
        <taxon>Ramalinaceae</taxon>
        <taxon>Ramalina</taxon>
    </lineage>
</organism>
<reference evidence="1" key="1">
    <citation type="journal article" date="2023" name="Genome Biol. Evol.">
        <title>First Whole Genome Sequence and Flow Cytometry Genome Size Data for the Lichen-Forming Fungus Ramalina farinacea (Ascomycota).</title>
        <authorList>
            <person name="Llewellyn T."/>
            <person name="Mian S."/>
            <person name="Hill R."/>
            <person name="Leitch I.J."/>
            <person name="Gaya E."/>
        </authorList>
    </citation>
    <scope>NUCLEOTIDE SEQUENCE</scope>
    <source>
        <strain evidence="1">LIQ254RAFAR</strain>
    </source>
</reference>
<evidence type="ECO:0000313" key="1">
    <source>
        <dbReference type="EMBL" id="MDI1486487.1"/>
    </source>
</evidence>
<dbReference type="AlphaFoldDB" id="A0AA43QIQ3"/>
<accession>A0AA43QIQ3</accession>
<dbReference type="Proteomes" id="UP001161017">
    <property type="component" value="Unassembled WGS sequence"/>
</dbReference>
<gene>
    <name evidence="1" type="ORF">OHK93_005717</name>
</gene>
<dbReference type="PANTHER" id="PTHR39596">
    <property type="match status" value="1"/>
</dbReference>